<reference evidence="2 3" key="1">
    <citation type="submission" date="2024-09" db="EMBL/GenBank/DDBJ databases">
        <title>Rethinking Asexuality: The Enigmatic Case of Functional Sexual Genes in Lepraria (Stereocaulaceae).</title>
        <authorList>
            <person name="Doellman M."/>
            <person name="Sun Y."/>
            <person name="Barcenas-Pena A."/>
            <person name="Lumbsch H.T."/>
            <person name="Grewe F."/>
        </authorList>
    </citation>
    <scope>NUCLEOTIDE SEQUENCE [LARGE SCALE GENOMIC DNA]</scope>
    <source>
        <strain evidence="2 3">Mercado 3170</strain>
    </source>
</reference>
<accession>A0ABR3ZTR7</accession>
<organism evidence="2 3">
    <name type="scientific">Stereocaulon virgatum</name>
    <dbReference type="NCBI Taxonomy" id="373712"/>
    <lineage>
        <taxon>Eukaryota</taxon>
        <taxon>Fungi</taxon>
        <taxon>Dikarya</taxon>
        <taxon>Ascomycota</taxon>
        <taxon>Pezizomycotina</taxon>
        <taxon>Lecanoromycetes</taxon>
        <taxon>OSLEUM clade</taxon>
        <taxon>Lecanoromycetidae</taxon>
        <taxon>Lecanorales</taxon>
        <taxon>Lecanorineae</taxon>
        <taxon>Stereocaulaceae</taxon>
        <taxon>Stereocaulon</taxon>
    </lineage>
</organism>
<proteinExistence type="predicted"/>
<dbReference type="Proteomes" id="UP001590950">
    <property type="component" value="Unassembled WGS sequence"/>
</dbReference>
<name>A0ABR3ZTR7_9LECA</name>
<sequence length="77" mass="8958">MKTDEQRQQDSFNQRTEDDDRLNQLQGHSIAPWSPRNPINQGLSELLAWVEEVMNYDWHTFPIALFPQGVHAHSLDG</sequence>
<comment type="caution">
    <text evidence="2">The sequence shown here is derived from an EMBL/GenBank/DDBJ whole genome shotgun (WGS) entry which is preliminary data.</text>
</comment>
<keyword evidence="3" id="KW-1185">Reference proteome</keyword>
<evidence type="ECO:0000313" key="2">
    <source>
        <dbReference type="EMBL" id="KAL2036474.1"/>
    </source>
</evidence>
<evidence type="ECO:0000313" key="3">
    <source>
        <dbReference type="Proteomes" id="UP001590950"/>
    </source>
</evidence>
<protein>
    <submittedName>
        <fullName evidence="2">Uncharacterized protein</fullName>
    </submittedName>
</protein>
<feature type="region of interest" description="Disordered" evidence="1">
    <location>
        <begin position="1"/>
        <end position="39"/>
    </location>
</feature>
<evidence type="ECO:0000256" key="1">
    <source>
        <dbReference type="SAM" id="MobiDB-lite"/>
    </source>
</evidence>
<dbReference type="EMBL" id="JBEFKJ010000082">
    <property type="protein sequence ID" value="KAL2036474.1"/>
    <property type="molecule type" value="Genomic_DNA"/>
</dbReference>
<gene>
    <name evidence="2" type="ORF">N7G274_010809</name>
</gene>